<protein>
    <submittedName>
        <fullName evidence="2">Uncharacterized protein</fullName>
    </submittedName>
</protein>
<keyword evidence="3" id="KW-1185">Reference proteome</keyword>
<feature type="compositionally biased region" description="Basic and acidic residues" evidence="1">
    <location>
        <begin position="17"/>
        <end position="34"/>
    </location>
</feature>
<evidence type="ECO:0000313" key="2">
    <source>
        <dbReference type="EMBL" id="MCT2590946.1"/>
    </source>
</evidence>
<comment type="caution">
    <text evidence="2">The sequence shown here is derived from an EMBL/GenBank/DDBJ whole genome shotgun (WGS) entry which is preliminary data.</text>
</comment>
<dbReference type="RefSeq" id="WP_260218671.1">
    <property type="nucleotide sequence ID" value="NZ_JAJAGO010000006.1"/>
</dbReference>
<dbReference type="EMBL" id="JAJAGO010000006">
    <property type="protein sequence ID" value="MCT2590946.1"/>
    <property type="molecule type" value="Genomic_DNA"/>
</dbReference>
<evidence type="ECO:0000256" key="1">
    <source>
        <dbReference type="SAM" id="MobiDB-lite"/>
    </source>
</evidence>
<name>A0ABT2JST3_9ACTN</name>
<accession>A0ABT2JST3</accession>
<feature type="region of interest" description="Disordered" evidence="1">
    <location>
        <begin position="1"/>
        <end position="35"/>
    </location>
</feature>
<dbReference type="Proteomes" id="UP001156389">
    <property type="component" value="Unassembled WGS sequence"/>
</dbReference>
<proteinExistence type="predicted"/>
<reference evidence="2 3" key="1">
    <citation type="submission" date="2021-10" db="EMBL/GenBank/DDBJ databases">
        <title>Streptomyces gossypii sp. nov., isolated from soil collected from cotton field.</title>
        <authorList>
            <person name="Ge X."/>
            <person name="Chen X."/>
            <person name="Liu W."/>
        </authorList>
    </citation>
    <scope>NUCLEOTIDE SEQUENCE [LARGE SCALE GENOMIC DNA]</scope>
    <source>
        <strain evidence="2 3">N2-109</strain>
    </source>
</reference>
<gene>
    <name evidence="2" type="ORF">LHJ74_13675</name>
</gene>
<organism evidence="2 3">
    <name type="scientific">Streptomyces gossypii</name>
    <dbReference type="NCBI Taxonomy" id="2883101"/>
    <lineage>
        <taxon>Bacteria</taxon>
        <taxon>Bacillati</taxon>
        <taxon>Actinomycetota</taxon>
        <taxon>Actinomycetes</taxon>
        <taxon>Kitasatosporales</taxon>
        <taxon>Streptomycetaceae</taxon>
        <taxon>Streptomyces</taxon>
    </lineage>
</organism>
<evidence type="ECO:0000313" key="3">
    <source>
        <dbReference type="Proteomes" id="UP001156389"/>
    </source>
</evidence>
<sequence length="64" mass="6535">MPVPVLWTGRAAGGQDSARESVSRERRTAGEPKKTWTGAATAALTAALTAVPEAARSSGTVRVA</sequence>